<keyword evidence="2 5" id="KW-0812">Transmembrane</keyword>
<feature type="transmembrane region" description="Helical" evidence="5">
    <location>
        <begin position="20"/>
        <end position="40"/>
    </location>
</feature>
<dbReference type="AlphaFoldDB" id="A0A430QFY5"/>
<keyword evidence="4 5" id="KW-0472">Membrane</keyword>
<dbReference type="GO" id="GO:0016020">
    <property type="term" value="C:membrane"/>
    <property type="evidence" value="ECO:0007669"/>
    <property type="project" value="UniProtKB-SubCell"/>
</dbReference>
<organism evidence="6 7">
    <name type="scientific">Schistosoma bovis</name>
    <name type="common">Blood fluke</name>
    <dbReference type="NCBI Taxonomy" id="6184"/>
    <lineage>
        <taxon>Eukaryota</taxon>
        <taxon>Metazoa</taxon>
        <taxon>Spiralia</taxon>
        <taxon>Lophotrochozoa</taxon>
        <taxon>Platyhelminthes</taxon>
        <taxon>Trematoda</taxon>
        <taxon>Digenea</taxon>
        <taxon>Strigeidida</taxon>
        <taxon>Schistosomatoidea</taxon>
        <taxon>Schistosomatidae</taxon>
        <taxon>Schistosoma</taxon>
    </lineage>
</organism>
<evidence type="ECO:0000313" key="6">
    <source>
        <dbReference type="EMBL" id="RTG86605.1"/>
    </source>
</evidence>
<evidence type="ECO:0000256" key="2">
    <source>
        <dbReference type="ARBA" id="ARBA00022692"/>
    </source>
</evidence>
<sequence>MVDISYSLSTGKYPGVIMRIISWGFTIFYVFEQISFLWAYGQKAFFSKKSNIFGLFIVAIIFVSY</sequence>
<accession>A0A430QFY5</accession>
<dbReference type="STRING" id="6184.A0A430QFY5"/>
<reference evidence="6 7" key="1">
    <citation type="journal article" date="2019" name="PLoS Pathog.">
        <title>Genome sequence of the bovine parasite Schistosoma bovis Tanzania.</title>
        <authorList>
            <person name="Oey H."/>
            <person name="Zakrzewski M."/>
            <person name="Gobert G."/>
            <person name="Gravermann K."/>
            <person name="Stoye J."/>
            <person name="Jones M."/>
            <person name="Mcmanus D."/>
            <person name="Krause L."/>
        </authorList>
    </citation>
    <scope>NUCLEOTIDE SEQUENCE [LARGE SCALE GENOMIC DNA]</scope>
    <source>
        <strain evidence="6 7">TAN1997</strain>
    </source>
</reference>
<evidence type="ECO:0000313" key="7">
    <source>
        <dbReference type="Proteomes" id="UP000290809"/>
    </source>
</evidence>
<proteinExistence type="predicted"/>
<dbReference type="EMBL" id="QMKO01001782">
    <property type="protein sequence ID" value="RTG86605.1"/>
    <property type="molecule type" value="Genomic_DNA"/>
</dbReference>
<keyword evidence="3 5" id="KW-1133">Transmembrane helix</keyword>
<evidence type="ECO:0000256" key="5">
    <source>
        <dbReference type="SAM" id="Phobius"/>
    </source>
</evidence>
<keyword evidence="7" id="KW-1185">Reference proteome</keyword>
<gene>
    <name evidence="6" type="ORF">DC041_0011115</name>
</gene>
<evidence type="ECO:0000256" key="3">
    <source>
        <dbReference type="ARBA" id="ARBA00022989"/>
    </source>
</evidence>
<comment type="subcellular location">
    <subcellularLocation>
        <location evidence="1">Membrane</location>
        <topology evidence="1">Multi-pass membrane protein</topology>
    </subcellularLocation>
</comment>
<dbReference type="Gene3D" id="1.20.120.350">
    <property type="entry name" value="Voltage-gated potassium channels. Chain C"/>
    <property type="match status" value="1"/>
</dbReference>
<evidence type="ECO:0000256" key="4">
    <source>
        <dbReference type="ARBA" id="ARBA00023136"/>
    </source>
</evidence>
<comment type="caution">
    <text evidence="6">The sequence shown here is derived from an EMBL/GenBank/DDBJ whole genome shotgun (WGS) entry which is preliminary data.</text>
</comment>
<evidence type="ECO:0000256" key="1">
    <source>
        <dbReference type="ARBA" id="ARBA00004141"/>
    </source>
</evidence>
<name>A0A430QFY5_SCHBO</name>
<dbReference type="InterPro" id="IPR027359">
    <property type="entry name" value="Volt_channel_dom_sf"/>
</dbReference>
<protein>
    <submittedName>
        <fullName evidence="6">Uncharacterized protein</fullName>
    </submittedName>
</protein>
<dbReference type="Proteomes" id="UP000290809">
    <property type="component" value="Unassembled WGS sequence"/>
</dbReference>